<sequence>MCGSCIPPLDSLKIAKENPDKQVVFFAIGFETTAPSTAVTLVAAQKQQVRNFSVFSNHVKIEPPLRAIVGADETRIDGFIGPGHVGTVVGADAFKFLPEEFNNPWS</sequence>
<dbReference type="InterPro" id="IPR042243">
    <property type="entry name" value="HypD_1"/>
</dbReference>
<dbReference type="Gene3D" id="3.40.50.11750">
    <property type="entry name" value="HypD, alpha/beta domain 1"/>
    <property type="match status" value="1"/>
</dbReference>
<protein>
    <submittedName>
        <fullName evidence="1">Hydrogenase expression/formation protein hypD</fullName>
    </submittedName>
</protein>
<dbReference type="EMBL" id="UASJ01000017">
    <property type="protein sequence ID" value="SQC02364.1"/>
    <property type="molecule type" value="Genomic_DNA"/>
</dbReference>
<dbReference type="GO" id="GO:0051604">
    <property type="term" value="P:protein maturation"/>
    <property type="evidence" value="ECO:0007669"/>
    <property type="project" value="TreeGrafter"/>
</dbReference>
<organism evidence="1 2">
    <name type="scientific">Mobiluncus curtisii</name>
    <dbReference type="NCBI Taxonomy" id="2051"/>
    <lineage>
        <taxon>Bacteria</taxon>
        <taxon>Bacillati</taxon>
        <taxon>Actinomycetota</taxon>
        <taxon>Actinomycetes</taxon>
        <taxon>Actinomycetales</taxon>
        <taxon>Actinomycetaceae</taxon>
        <taxon>Mobiluncus</taxon>
    </lineage>
</organism>
<dbReference type="Pfam" id="PF01924">
    <property type="entry name" value="HypD"/>
    <property type="match status" value="1"/>
</dbReference>
<gene>
    <name evidence="1" type="primary">hypD_3</name>
    <name evidence="1" type="ORF">NCTC11820_02252</name>
</gene>
<dbReference type="PANTHER" id="PTHR30149">
    <property type="entry name" value="HYDROGENASE PROTEIN ASSEMBLY PROTEIN HYPD"/>
    <property type="match status" value="1"/>
</dbReference>
<dbReference type="AlphaFoldDB" id="A0A2X3BRF3"/>
<dbReference type="GO" id="GO:0070025">
    <property type="term" value="F:carbon monoxide binding"/>
    <property type="evidence" value="ECO:0007669"/>
    <property type="project" value="TreeGrafter"/>
</dbReference>
<name>A0A2X3BRF3_9ACTO</name>
<evidence type="ECO:0000313" key="1">
    <source>
        <dbReference type="EMBL" id="SQC02364.1"/>
    </source>
</evidence>
<evidence type="ECO:0000313" key="2">
    <source>
        <dbReference type="Proteomes" id="UP000250245"/>
    </source>
</evidence>
<dbReference type="PANTHER" id="PTHR30149:SF0">
    <property type="entry name" value="HYDROGENASE MATURATION FACTOR HYPD"/>
    <property type="match status" value="1"/>
</dbReference>
<proteinExistence type="predicted"/>
<dbReference type="InterPro" id="IPR002780">
    <property type="entry name" value="Hyd_form_HypD"/>
</dbReference>
<dbReference type="GO" id="GO:0005506">
    <property type="term" value="F:iron ion binding"/>
    <property type="evidence" value="ECO:0007669"/>
    <property type="project" value="TreeGrafter"/>
</dbReference>
<dbReference type="GO" id="GO:0051539">
    <property type="term" value="F:4 iron, 4 sulfur cluster binding"/>
    <property type="evidence" value="ECO:0007669"/>
    <property type="project" value="TreeGrafter"/>
</dbReference>
<dbReference type="Proteomes" id="UP000250245">
    <property type="component" value="Unassembled WGS sequence"/>
</dbReference>
<reference evidence="1 2" key="1">
    <citation type="submission" date="2018-06" db="EMBL/GenBank/DDBJ databases">
        <authorList>
            <consortium name="Pathogen Informatics"/>
            <person name="Doyle S."/>
        </authorList>
    </citation>
    <scope>NUCLEOTIDE SEQUENCE [LARGE SCALE GENOMIC DNA]</scope>
    <source>
        <strain evidence="1 2">NCTC11820</strain>
    </source>
</reference>
<accession>A0A2X3BRF3</accession>